<dbReference type="Pfam" id="PF00201">
    <property type="entry name" value="UDPGT"/>
    <property type="match status" value="2"/>
</dbReference>
<keyword evidence="7" id="KW-1185">Reference proteome</keyword>
<dbReference type="InterPro" id="IPR035595">
    <property type="entry name" value="UDP_glycos_trans_CS"/>
</dbReference>
<dbReference type="PROSITE" id="PS00375">
    <property type="entry name" value="UDPGT"/>
    <property type="match status" value="2"/>
</dbReference>
<dbReference type="GO" id="GO:0008194">
    <property type="term" value="F:UDP-glycosyltransferase activity"/>
    <property type="evidence" value="ECO:0007669"/>
    <property type="project" value="InterPro"/>
</dbReference>
<dbReference type="GO" id="GO:0016138">
    <property type="term" value="P:glycoside biosynthetic process"/>
    <property type="evidence" value="ECO:0007669"/>
    <property type="project" value="UniProtKB-ARBA"/>
</dbReference>
<keyword evidence="2 4" id="KW-0328">Glycosyltransferase</keyword>
<protein>
    <recommendedName>
        <fullName evidence="5">Glycosyltransferase</fullName>
        <ecNumber evidence="5">2.4.1.-</ecNumber>
    </recommendedName>
</protein>
<evidence type="ECO:0000256" key="1">
    <source>
        <dbReference type="ARBA" id="ARBA00009995"/>
    </source>
</evidence>
<gene>
    <name evidence="6" type="ORF">MTR67_041327</name>
</gene>
<dbReference type="PROSITE" id="PS51257">
    <property type="entry name" value="PROKAR_LIPOPROTEIN"/>
    <property type="match status" value="1"/>
</dbReference>
<evidence type="ECO:0000256" key="3">
    <source>
        <dbReference type="ARBA" id="ARBA00022679"/>
    </source>
</evidence>
<dbReference type="FunFam" id="3.40.50.2000:FF:000060">
    <property type="entry name" value="Glycosyltransferase"/>
    <property type="match status" value="2"/>
</dbReference>
<evidence type="ECO:0000313" key="7">
    <source>
        <dbReference type="Proteomes" id="UP001234989"/>
    </source>
</evidence>
<organism evidence="6 7">
    <name type="scientific">Solanum verrucosum</name>
    <dbReference type="NCBI Taxonomy" id="315347"/>
    <lineage>
        <taxon>Eukaryota</taxon>
        <taxon>Viridiplantae</taxon>
        <taxon>Streptophyta</taxon>
        <taxon>Embryophyta</taxon>
        <taxon>Tracheophyta</taxon>
        <taxon>Spermatophyta</taxon>
        <taxon>Magnoliopsida</taxon>
        <taxon>eudicotyledons</taxon>
        <taxon>Gunneridae</taxon>
        <taxon>Pentapetalae</taxon>
        <taxon>asterids</taxon>
        <taxon>lamiids</taxon>
        <taxon>Solanales</taxon>
        <taxon>Solanaceae</taxon>
        <taxon>Solanoideae</taxon>
        <taxon>Solaneae</taxon>
        <taxon>Solanum</taxon>
    </lineage>
</organism>
<evidence type="ECO:0000313" key="6">
    <source>
        <dbReference type="EMBL" id="WMV47942.1"/>
    </source>
</evidence>
<dbReference type="PANTHER" id="PTHR48044:SF18">
    <property type="entry name" value="BETA-D-GLUCOSYL CROCETIN BETA-1,6-GLUCOSYLTRANSFERASE-LIKE"/>
    <property type="match status" value="1"/>
</dbReference>
<dbReference type="Proteomes" id="UP001234989">
    <property type="component" value="Chromosome 9"/>
</dbReference>
<dbReference type="PANTHER" id="PTHR48044">
    <property type="entry name" value="GLYCOSYLTRANSFERASE"/>
    <property type="match status" value="1"/>
</dbReference>
<keyword evidence="3 4" id="KW-0808">Transferase</keyword>
<accession>A0AAF0ZQ75</accession>
<proteinExistence type="inferred from homology"/>
<dbReference type="CDD" id="cd03784">
    <property type="entry name" value="GT1_Gtf-like"/>
    <property type="match status" value="2"/>
</dbReference>
<dbReference type="AlphaFoldDB" id="A0AAF0ZQ75"/>
<dbReference type="Gene3D" id="3.40.50.2000">
    <property type="entry name" value="Glycogen Phosphorylase B"/>
    <property type="match status" value="3"/>
</dbReference>
<dbReference type="EMBL" id="CP133620">
    <property type="protein sequence ID" value="WMV47942.1"/>
    <property type="molecule type" value="Genomic_DNA"/>
</dbReference>
<dbReference type="EC" id="2.4.1.-" evidence="5"/>
<dbReference type="InterPro" id="IPR002213">
    <property type="entry name" value="UDP_glucos_trans"/>
</dbReference>
<reference evidence="6" key="1">
    <citation type="submission" date="2023-08" db="EMBL/GenBank/DDBJ databases">
        <title>A de novo genome assembly of Solanum verrucosum Schlechtendal, a Mexican diploid species geographically isolated from the other diploid A-genome species in potato relatives.</title>
        <authorList>
            <person name="Hosaka K."/>
        </authorList>
    </citation>
    <scope>NUCLEOTIDE SEQUENCE</scope>
    <source>
        <tissue evidence="6">Young leaves</tissue>
    </source>
</reference>
<evidence type="ECO:0000256" key="5">
    <source>
        <dbReference type="RuleBase" id="RU362057"/>
    </source>
</evidence>
<comment type="similarity">
    <text evidence="1 4">Belongs to the UDP-glycosyltransferase family.</text>
</comment>
<evidence type="ECO:0000256" key="4">
    <source>
        <dbReference type="RuleBase" id="RU003718"/>
    </source>
</evidence>
<dbReference type="SUPFAM" id="SSF53756">
    <property type="entry name" value="UDP-Glycosyltransferase/glycogen phosphorylase"/>
    <property type="match status" value="2"/>
</dbReference>
<name>A0AAF0ZQ75_SOLVR</name>
<sequence length="581" mass="65388">MSSSKFPSIIETLKPNLIIYDGFQPWVATMASSCNIHAIMFCVCSTSNLAYFYHQFLYGSSSLPSFPFSSIYLHDYEIKKLDIQPIKPRDEKAFAYIILKSFEQSHNIVLLNTCREIEGKYIDYISTIGKKELIPIGPLICEVTIGEEEDWGTIQSWLDKKDQLSCVYVSFGSESFLSKQEIEEIAKGLELSKVNFIWTIKFPKGVNTTIEEMVPQGFLESTKWKGMVIEGWVPQSQILNHSSIGGFVTHCGWNSMLESMSFGIPIIAMPMNHDQPLNSRLVEELGIGVEILRGENGEIMKEEVAKGIKRVVEDKTRKQVNLKAMELSEKIKLKGEKAIDEGVKKEIEGKYIDYVSTIGNKELIPIGPLIREAIIGEEEDWGTIQSWLDKKDQLSCVYVSFGSESFLSKQEIEEIAKGLELSKVNFIWTIKFPKGVKTTIEEMVPQGFLESTKGKGMVIEGWAPQSLILNHSSIGGFITHCGWNSILESMSFGIPIIAMPINHDQPLNSRLVEELGIGVEILRGENGKIMKEEVAKGIRKVVEEKTRKQVSLKAIQLSEKRKLKGEKAIDEGVKKLLKLLC</sequence>
<evidence type="ECO:0000256" key="2">
    <source>
        <dbReference type="ARBA" id="ARBA00022676"/>
    </source>
</evidence>